<dbReference type="STRING" id="1472378.AU381_25575"/>
<feature type="compositionally biased region" description="Polar residues" evidence="1">
    <location>
        <begin position="317"/>
        <end position="328"/>
    </location>
</feature>
<accession>A0A178XKK1</accession>
<dbReference type="SUPFAM" id="SSF53474">
    <property type="entry name" value="alpha/beta-Hydrolases"/>
    <property type="match status" value="1"/>
</dbReference>
<dbReference type="GO" id="GO:0016787">
    <property type="term" value="F:hydrolase activity"/>
    <property type="evidence" value="ECO:0007669"/>
    <property type="project" value="UniProtKB-KW"/>
</dbReference>
<keyword evidence="2" id="KW-0472">Membrane</keyword>
<dbReference type="AlphaFoldDB" id="A0A178XKK1"/>
<name>A0A178XKK1_9HYPH</name>
<protein>
    <submittedName>
        <fullName evidence="4">Hydrolase</fullName>
    </submittedName>
</protein>
<dbReference type="PANTHER" id="PTHR43798">
    <property type="entry name" value="MONOACYLGLYCEROL LIPASE"/>
    <property type="match status" value="1"/>
</dbReference>
<dbReference type="EMBL" id="LPUX01000067">
    <property type="protein sequence ID" value="OAP35135.1"/>
    <property type="molecule type" value="Genomic_DNA"/>
</dbReference>
<comment type="caution">
    <text evidence="4">The sequence shown here is derived from an EMBL/GenBank/DDBJ whole genome shotgun (WGS) entry which is preliminary data.</text>
</comment>
<keyword evidence="2" id="KW-0812">Transmembrane</keyword>
<dbReference type="Proteomes" id="UP000094025">
    <property type="component" value="Unassembled WGS sequence"/>
</dbReference>
<evidence type="ECO:0000259" key="3">
    <source>
        <dbReference type="Pfam" id="PF12697"/>
    </source>
</evidence>
<sequence>MTVMGRIGWTLSAVLIAIAVAGGIVFLSYSNDIDRARSAVANGARIASTTAGPIEYAERGGGIPLLSIHGAGGGWDQGLTNVADLVGSGFRVIAPSRFGYLGTPIPSDTSPAAQADAHMALLTELEIDEAVVVGVSAGARSAVELALRHPDRVSALILIVPGTYAPESPVMVEGSRGSAFVFWLVNTGADFAWWTTEKIAPSVLIRFLGVPPEVVEAATAQDQERVMAVIRSVEPLSRRFPGINIDSAPDLHRLPLEKIAAPTLVVSAEDDLFNTLPAAKFAAASIPSAKLVVYDTGGHLLVGRGEKVREAVSDLLGQTGTMQPSGSGARTPVRPNSPAPAVSSTRS</sequence>
<dbReference type="Pfam" id="PF12697">
    <property type="entry name" value="Abhydrolase_6"/>
    <property type="match status" value="1"/>
</dbReference>
<gene>
    <name evidence="4" type="ORF">AU381_25575</name>
</gene>
<dbReference type="PRINTS" id="PR00111">
    <property type="entry name" value="ABHYDROLASE"/>
</dbReference>
<keyword evidence="4" id="KW-0378">Hydrolase</keyword>
<keyword evidence="2" id="KW-1133">Transmembrane helix</keyword>
<dbReference type="Gene3D" id="3.40.50.1820">
    <property type="entry name" value="alpha/beta hydrolase"/>
    <property type="match status" value="1"/>
</dbReference>
<dbReference type="InterPro" id="IPR050266">
    <property type="entry name" value="AB_hydrolase_sf"/>
</dbReference>
<dbReference type="GO" id="GO:0016020">
    <property type="term" value="C:membrane"/>
    <property type="evidence" value="ECO:0007669"/>
    <property type="project" value="TreeGrafter"/>
</dbReference>
<keyword evidence="5" id="KW-1185">Reference proteome</keyword>
<proteinExistence type="predicted"/>
<evidence type="ECO:0000313" key="5">
    <source>
        <dbReference type="Proteomes" id="UP000094025"/>
    </source>
</evidence>
<organism evidence="4 5">
    <name type="scientific">Sinorhizobium glycinis</name>
    <dbReference type="NCBI Taxonomy" id="1472378"/>
    <lineage>
        <taxon>Bacteria</taxon>
        <taxon>Pseudomonadati</taxon>
        <taxon>Pseudomonadota</taxon>
        <taxon>Alphaproteobacteria</taxon>
        <taxon>Hyphomicrobiales</taxon>
        <taxon>Rhizobiaceae</taxon>
        <taxon>Sinorhizobium/Ensifer group</taxon>
        <taxon>Sinorhizobium</taxon>
    </lineage>
</organism>
<dbReference type="InterPro" id="IPR000073">
    <property type="entry name" value="AB_hydrolase_1"/>
</dbReference>
<evidence type="ECO:0000256" key="1">
    <source>
        <dbReference type="SAM" id="MobiDB-lite"/>
    </source>
</evidence>
<feature type="region of interest" description="Disordered" evidence="1">
    <location>
        <begin position="317"/>
        <end position="347"/>
    </location>
</feature>
<evidence type="ECO:0000313" key="4">
    <source>
        <dbReference type="EMBL" id="OAP35135.1"/>
    </source>
</evidence>
<evidence type="ECO:0000256" key="2">
    <source>
        <dbReference type="SAM" id="Phobius"/>
    </source>
</evidence>
<dbReference type="OrthoDB" id="9798888at2"/>
<feature type="domain" description="AB hydrolase-1" evidence="3">
    <location>
        <begin position="68"/>
        <end position="310"/>
    </location>
</feature>
<dbReference type="PANTHER" id="PTHR43798:SF33">
    <property type="entry name" value="HYDROLASE, PUTATIVE (AFU_ORTHOLOGUE AFUA_2G14860)-RELATED"/>
    <property type="match status" value="1"/>
</dbReference>
<dbReference type="InterPro" id="IPR000639">
    <property type="entry name" value="Epox_hydrolase-like"/>
</dbReference>
<dbReference type="PRINTS" id="PR00412">
    <property type="entry name" value="EPOXHYDRLASE"/>
</dbReference>
<feature type="transmembrane region" description="Helical" evidence="2">
    <location>
        <begin position="7"/>
        <end position="29"/>
    </location>
</feature>
<dbReference type="RefSeq" id="WP_064244378.1">
    <property type="nucleotide sequence ID" value="NZ_LPUX01000067.1"/>
</dbReference>
<dbReference type="InterPro" id="IPR029058">
    <property type="entry name" value="AB_hydrolase_fold"/>
</dbReference>
<reference evidence="4 5" key="1">
    <citation type="journal article" date="2016" name="Int. J. Syst. Evol. Microbiol.">
        <title>Ensifer glycinis sp. nov., an novel rhizobial species associated with Glycine spp.</title>
        <authorList>
            <person name="Yan H."/>
            <person name="Yan J."/>
            <person name="Sui X.H."/>
            <person name="Wang E.T."/>
            <person name="Chen W.X."/>
            <person name="Zhang X.X."/>
            <person name="Chen W.F."/>
        </authorList>
    </citation>
    <scope>NUCLEOTIDE SEQUENCE [LARGE SCALE GENOMIC DNA]</scope>
    <source>
        <strain evidence="4 5">CCBAU 23380</strain>
    </source>
</reference>